<keyword evidence="1" id="KW-0479">Metal-binding</keyword>
<dbReference type="InterPro" id="IPR037274">
    <property type="entry name" value="Znf_CHY_sf"/>
</dbReference>
<evidence type="ECO:0000259" key="7">
    <source>
        <dbReference type="PROSITE" id="PS51266"/>
    </source>
</evidence>
<dbReference type="PANTHER" id="PTHR21319:SF0">
    <property type="entry name" value="AND RING FINGER DOMAIN PROTEIN, PUTATIVE (AFU_ORTHOLOGUE AFUA_1G08900)-RELATED"/>
    <property type="match status" value="1"/>
</dbReference>
<dbReference type="GO" id="GO:0008270">
    <property type="term" value="F:zinc ion binding"/>
    <property type="evidence" value="ECO:0007669"/>
    <property type="project" value="UniProtKB-KW"/>
</dbReference>
<dbReference type="SMART" id="SM00184">
    <property type="entry name" value="RING"/>
    <property type="match status" value="1"/>
</dbReference>
<evidence type="ECO:0000256" key="5">
    <source>
        <dbReference type="SAM" id="MobiDB-lite"/>
    </source>
</evidence>
<dbReference type="GO" id="GO:0016567">
    <property type="term" value="P:protein ubiquitination"/>
    <property type="evidence" value="ECO:0007669"/>
    <property type="project" value="TreeGrafter"/>
</dbReference>
<dbReference type="KEGG" id="zmk:HG535_0D03970"/>
<dbReference type="CDD" id="cd16464">
    <property type="entry name" value="RING-H2_Pirh2-like"/>
    <property type="match status" value="1"/>
</dbReference>
<dbReference type="SUPFAM" id="SSF57850">
    <property type="entry name" value="RING/U-box"/>
    <property type="match status" value="1"/>
</dbReference>
<organism evidence="9 10">
    <name type="scientific">Zygotorulaspora mrakii</name>
    <name type="common">Zygosaccharomyces mrakii</name>
    <dbReference type="NCBI Taxonomy" id="42260"/>
    <lineage>
        <taxon>Eukaryota</taxon>
        <taxon>Fungi</taxon>
        <taxon>Dikarya</taxon>
        <taxon>Ascomycota</taxon>
        <taxon>Saccharomycotina</taxon>
        <taxon>Saccharomycetes</taxon>
        <taxon>Saccharomycetales</taxon>
        <taxon>Saccharomycetaceae</taxon>
        <taxon>Zygotorulaspora</taxon>
    </lineage>
</organism>
<sequence>MNNREDLMIDVSTNCNIRDTEMASQAKLPSNEITSLSRKFQLSTFIYDLQHGLSFSNALTRLQTMKALMEQVVSEAIENNIDSEEDIFEDASSTIDEGDEPIGIVPVTEPKKIPTYNNVIIPQDKDPMINTGSNNDHDDEHEHNNISCQHHHTETDTSYDHLTVISQAEKTDHQFLRLRIGEINALDINSKQKATMVQKLMMGNYNIEPPSFKDGVRPEQNPSEVQDTYLDALSSVNSDDWRPEYYKPGVYGCPHYQRACKLQCNICHSWHTCRFCHDEKQNENSASYHPLQRNETKWIMCMRCQNVQRPSRNCEKCNEEFALYYCDKCVLYDNDEAKDIYHCDKCGICRLGLGLGIDFFHCDGCQACLSIELLNNHKCIERATMSNCPICGEYMFTSVKPVVYMSPCGHAIHQHCFDEYTKHSYKCPHCQVTVLNMDAQFRVLDKDIEEQPLPEPYCNWICIVSCNDCKGRSKCPYHILGLKCGHCLSYNTVQLKLIKPGNKDDEDVDPAALEQFNHSMNRSLSENLLNDHFQTEDISPLINMDNFVMSNIDHYMNSYFKEKPGKLRESDNVNDFINTNGLFKSQTKARYSNEIMASTSMQRVSSLTEKFKQFISGNATTTSIDSAISLQHTTERSIGEIFQVWRRDAAQFRGQDLSKDDSPTMPKIPDSEGS</sequence>
<dbReference type="PROSITE" id="PS51270">
    <property type="entry name" value="ZF_CTCHY"/>
    <property type="match status" value="1"/>
</dbReference>
<evidence type="ECO:0000259" key="8">
    <source>
        <dbReference type="PROSITE" id="PS51270"/>
    </source>
</evidence>
<dbReference type="OrthoDB" id="411372at2759"/>
<keyword evidence="3" id="KW-0862">Zinc</keyword>
<dbReference type="InterPro" id="IPR001841">
    <property type="entry name" value="Znf_RING"/>
</dbReference>
<dbReference type="Gene3D" id="3.30.40.10">
    <property type="entry name" value="Zinc/RING finger domain, C3HC4 (zinc finger)"/>
    <property type="match status" value="1"/>
</dbReference>
<keyword evidence="2 4" id="KW-0863">Zinc-finger</keyword>
<evidence type="ECO:0008006" key="11">
    <source>
        <dbReference type="Google" id="ProtNLM"/>
    </source>
</evidence>
<feature type="domain" description="RING-type" evidence="6">
    <location>
        <begin position="388"/>
        <end position="431"/>
    </location>
</feature>
<evidence type="ECO:0000313" key="9">
    <source>
        <dbReference type="EMBL" id="QLG72689.1"/>
    </source>
</evidence>
<dbReference type="InterPro" id="IPR037275">
    <property type="entry name" value="Znf_CTCHY_sf"/>
</dbReference>
<keyword evidence="10" id="KW-1185">Reference proteome</keyword>
<dbReference type="SUPFAM" id="SSF161219">
    <property type="entry name" value="CHY zinc finger-like"/>
    <property type="match status" value="1"/>
</dbReference>
<dbReference type="RefSeq" id="XP_037144417.1">
    <property type="nucleotide sequence ID" value="XM_037288522.1"/>
</dbReference>
<dbReference type="EMBL" id="CP058607">
    <property type="protein sequence ID" value="QLG72689.1"/>
    <property type="molecule type" value="Genomic_DNA"/>
</dbReference>
<dbReference type="GO" id="GO:0005634">
    <property type="term" value="C:nucleus"/>
    <property type="evidence" value="ECO:0007669"/>
    <property type="project" value="TreeGrafter"/>
</dbReference>
<dbReference type="Pfam" id="PF13639">
    <property type="entry name" value="zf-RING_2"/>
    <property type="match status" value="1"/>
</dbReference>
<proteinExistence type="predicted"/>
<dbReference type="AlphaFoldDB" id="A0A7H9B425"/>
<feature type="domain" description="CTCHY-type" evidence="8">
    <location>
        <begin position="321"/>
        <end position="387"/>
    </location>
</feature>
<dbReference type="InterPro" id="IPR013083">
    <property type="entry name" value="Znf_RING/FYVE/PHD"/>
</dbReference>
<feature type="compositionally biased region" description="Basic and acidic residues" evidence="5">
    <location>
        <begin position="135"/>
        <end position="144"/>
    </location>
</feature>
<dbReference type="Pfam" id="PF05495">
    <property type="entry name" value="zf-CHY"/>
    <property type="match status" value="1"/>
</dbReference>
<dbReference type="SUPFAM" id="SSF161245">
    <property type="entry name" value="Zinc hairpin stack"/>
    <property type="match status" value="1"/>
</dbReference>
<feature type="compositionally biased region" description="Basic and acidic residues" evidence="5">
    <location>
        <begin position="653"/>
        <end position="662"/>
    </location>
</feature>
<dbReference type="InterPro" id="IPR039512">
    <property type="entry name" value="RCHY1_zinc-ribbon"/>
</dbReference>
<evidence type="ECO:0000256" key="3">
    <source>
        <dbReference type="ARBA" id="ARBA00022833"/>
    </source>
</evidence>
<protein>
    <recommendedName>
        <fullName evidence="11">RING-type domain-containing protein</fullName>
    </recommendedName>
</protein>
<evidence type="ECO:0000259" key="6">
    <source>
        <dbReference type="PROSITE" id="PS50089"/>
    </source>
</evidence>
<dbReference type="GO" id="GO:0006511">
    <property type="term" value="P:ubiquitin-dependent protein catabolic process"/>
    <property type="evidence" value="ECO:0007669"/>
    <property type="project" value="TreeGrafter"/>
</dbReference>
<reference evidence="9 10" key="1">
    <citation type="submission" date="2020-07" db="EMBL/GenBank/DDBJ databases">
        <title>The yeast mating-type switching endonuclease HO is a domesticated member of an unorthodox homing genetic element family.</title>
        <authorList>
            <person name="Coughlan A.Y."/>
            <person name="Lombardi L."/>
            <person name="Braun-Galleani S."/>
            <person name="Martos A.R."/>
            <person name="Galeote V."/>
            <person name="Bigey F."/>
            <person name="Dequin S."/>
            <person name="Byrne K.P."/>
            <person name="Wolfe K.H."/>
        </authorList>
    </citation>
    <scope>NUCLEOTIDE SEQUENCE [LARGE SCALE GENOMIC DNA]</scope>
    <source>
        <strain evidence="9 10">NRRL Y-6702</strain>
    </source>
</reference>
<evidence type="ECO:0000256" key="4">
    <source>
        <dbReference type="PROSITE-ProRule" id="PRU00601"/>
    </source>
</evidence>
<feature type="domain" description="CHY-type" evidence="7">
    <location>
        <begin position="246"/>
        <end position="319"/>
    </location>
</feature>
<feature type="region of interest" description="Disordered" evidence="5">
    <location>
        <begin position="653"/>
        <end position="674"/>
    </location>
</feature>
<feature type="region of interest" description="Disordered" evidence="5">
    <location>
        <begin position="122"/>
        <end position="144"/>
    </location>
</feature>
<dbReference type="PANTHER" id="PTHR21319">
    <property type="entry name" value="RING FINGER AND CHY ZINC FINGER DOMAIN-CONTAINING PROTEIN 1"/>
    <property type="match status" value="1"/>
</dbReference>
<dbReference type="Proteomes" id="UP000509704">
    <property type="component" value="Chromosome 4"/>
</dbReference>
<evidence type="ECO:0000256" key="1">
    <source>
        <dbReference type="ARBA" id="ARBA00022723"/>
    </source>
</evidence>
<dbReference type="InterPro" id="IPR008913">
    <property type="entry name" value="Znf_CHY"/>
</dbReference>
<accession>A0A7H9B425</accession>
<dbReference type="PROSITE" id="PS51266">
    <property type="entry name" value="ZF_CHY"/>
    <property type="match status" value="1"/>
</dbReference>
<evidence type="ECO:0000256" key="2">
    <source>
        <dbReference type="ARBA" id="ARBA00022771"/>
    </source>
</evidence>
<dbReference type="Gene3D" id="2.20.28.10">
    <property type="match status" value="1"/>
</dbReference>
<gene>
    <name evidence="9" type="ORF">HG535_0D03970</name>
</gene>
<dbReference type="InterPro" id="IPR017921">
    <property type="entry name" value="Znf_CTCHY"/>
</dbReference>
<dbReference type="GO" id="GO:0061630">
    <property type="term" value="F:ubiquitin protein ligase activity"/>
    <property type="evidence" value="ECO:0007669"/>
    <property type="project" value="TreeGrafter"/>
</dbReference>
<evidence type="ECO:0000313" key="10">
    <source>
        <dbReference type="Proteomes" id="UP000509704"/>
    </source>
</evidence>
<dbReference type="GeneID" id="59236413"/>
<dbReference type="Pfam" id="PF14599">
    <property type="entry name" value="zinc_ribbon_6"/>
    <property type="match status" value="1"/>
</dbReference>
<name>A0A7H9B425_ZYGMR</name>
<dbReference type="PROSITE" id="PS50089">
    <property type="entry name" value="ZF_RING_2"/>
    <property type="match status" value="1"/>
</dbReference>